<dbReference type="SUPFAM" id="SSF54236">
    <property type="entry name" value="Ubiquitin-like"/>
    <property type="match status" value="1"/>
</dbReference>
<feature type="coiled-coil region" evidence="1">
    <location>
        <begin position="359"/>
        <end position="391"/>
    </location>
</feature>
<evidence type="ECO:0000256" key="2">
    <source>
        <dbReference type="SAM" id="MobiDB-lite"/>
    </source>
</evidence>
<sequence>MSEKDQNNFDQSTLDTQHAGSRYETITIPAASVDLPESDQTEVNDSEKQPSFGGHGKYAEHVHGHSFSSLAGRQLIEDSVSDTRDLESLIPENMPKTESVNTVQSIAPHLDVSSTILDRIKAVKESLKTSTIESFATVKFVFIPVGQEIIMPFKLDTAIKSIKDHFSSLLNIPPYVLQINCRGMILKDNESLLQLGVKPEDVVQMEIFSTDPDFFPIKTIYQLNERPYYITVKVQTDISHYQEVPVEITKSDFHKPFLGGFRHKITGKEYHHAGTQTLPKKLIAKQNVFSRDTQTVFERKKLQQTTNTTSTQMTKIGVYVSNVTDKLITPGKYLSAEEYHAQRLKAVIVLQTYYRQWHARLLVEDLKRQKRERLKWEEEEEEKKLREKEKMMQLDYYRRHNPQSQEDFELLYNALEFWHQEEVSRINECLTGAEKKASLCEVLEKETQIIASIGRHRDIAYEWRKEEKIHTFLDKCSAPTSWRTSNGKMIEMDTQFTIRASELKSIYKCILLKNISQDERLDVLLTLKHTVKEHECKLTQEILELIDREVDLMMRGVRNQNLEGLRKRIATLFLQYIKTPLFNPEVARYLKVPQDPLKFYKNIYFCHSCQLYLPSTEFAVSSTSQRLFRCRNCTNLDNETRQRESFLKYKSLLKRLYVSEANYDDDSRIAFLMQLQDIQYLTENIWSSQSVLSAWKDINDLVMVRWNKNLEWSPWNCILLTREEAQAHLKLENVEKEYHPSFIHKIRHKHILAKNYFSQIPVLASFLLGDSEVEKIRRKYYTEIPKIIEILEPGPEEE</sequence>
<dbReference type="GO" id="GO:0001669">
    <property type="term" value="C:acrosomal vesicle"/>
    <property type="evidence" value="ECO:0007669"/>
    <property type="project" value="TreeGrafter"/>
</dbReference>
<feature type="compositionally biased region" description="Polar residues" evidence="2">
    <location>
        <begin position="8"/>
        <end position="19"/>
    </location>
</feature>
<dbReference type="PANTHER" id="PTHR21074">
    <property type="entry name" value="IQ AND UBIQUITIN-LIKE DOMAIN-CONTAINING PROTEIN"/>
    <property type="match status" value="1"/>
</dbReference>
<dbReference type="FunCoup" id="A0A1S3A9Y2">
    <property type="interactions" value="115"/>
</dbReference>
<name>A0A1S3A9Y2_ERIEU</name>
<dbReference type="CTD" id="154865"/>
<feature type="domain" description="Ubiquitin-like" evidence="3">
    <location>
        <begin position="146"/>
        <end position="205"/>
    </location>
</feature>
<dbReference type="STRING" id="9365.ENSEEUP00000000090"/>
<dbReference type="GO" id="GO:0060271">
    <property type="term" value="P:cilium assembly"/>
    <property type="evidence" value="ECO:0007669"/>
    <property type="project" value="TreeGrafter"/>
</dbReference>
<dbReference type="GeneID" id="103121167"/>
<dbReference type="RefSeq" id="XP_060052484.1">
    <property type="nucleotide sequence ID" value="XM_060196501.1"/>
</dbReference>
<evidence type="ECO:0000259" key="3">
    <source>
        <dbReference type="PROSITE" id="PS50053"/>
    </source>
</evidence>
<evidence type="ECO:0000313" key="5">
    <source>
        <dbReference type="RefSeq" id="XP_007531746.1"/>
    </source>
</evidence>
<organism evidence="4 5">
    <name type="scientific">Erinaceus europaeus</name>
    <name type="common">Western European hedgehog</name>
    <dbReference type="NCBI Taxonomy" id="9365"/>
    <lineage>
        <taxon>Eukaryota</taxon>
        <taxon>Metazoa</taxon>
        <taxon>Chordata</taxon>
        <taxon>Craniata</taxon>
        <taxon>Vertebrata</taxon>
        <taxon>Euteleostomi</taxon>
        <taxon>Mammalia</taxon>
        <taxon>Eutheria</taxon>
        <taxon>Laurasiatheria</taxon>
        <taxon>Eulipotyphla</taxon>
        <taxon>Erinaceidae</taxon>
        <taxon>Erinaceinae</taxon>
        <taxon>Erinaceus</taxon>
    </lineage>
</organism>
<dbReference type="AlphaFoldDB" id="A0A1S3A9Y2"/>
<evidence type="ECO:0000313" key="6">
    <source>
        <dbReference type="RefSeq" id="XP_060052484.1"/>
    </source>
</evidence>
<protein>
    <submittedName>
        <fullName evidence="5 6">IQ and ubiquitin-like domain-containing protein</fullName>
    </submittedName>
</protein>
<keyword evidence="4" id="KW-1185">Reference proteome</keyword>
<dbReference type="Pfam" id="PF25805">
    <property type="entry name" value="IQUB"/>
    <property type="match status" value="1"/>
</dbReference>
<dbReference type="InterPro" id="IPR000626">
    <property type="entry name" value="Ubiquitin-like_dom"/>
</dbReference>
<dbReference type="InterPro" id="IPR057887">
    <property type="entry name" value="IQUB_helical"/>
</dbReference>
<dbReference type="GO" id="GO:0031514">
    <property type="term" value="C:motile cilium"/>
    <property type="evidence" value="ECO:0007669"/>
    <property type="project" value="TreeGrafter"/>
</dbReference>
<dbReference type="PROSITE" id="PS50053">
    <property type="entry name" value="UBIQUITIN_2"/>
    <property type="match status" value="1"/>
</dbReference>
<dbReference type="PANTHER" id="PTHR21074:SF0">
    <property type="entry name" value="IQ AND UBIQUITIN-LIKE DOMAIN-CONTAINING PROTEIN"/>
    <property type="match status" value="1"/>
</dbReference>
<keyword evidence="1" id="KW-0175">Coiled coil</keyword>
<dbReference type="eggNOG" id="ENOG502QRQT">
    <property type="taxonomic scope" value="Eukaryota"/>
</dbReference>
<dbReference type="Pfam" id="PF00240">
    <property type="entry name" value="ubiquitin"/>
    <property type="match status" value="1"/>
</dbReference>
<dbReference type="OrthoDB" id="10265862at2759"/>
<dbReference type="InterPro" id="IPR029071">
    <property type="entry name" value="Ubiquitin-like_domsf"/>
</dbReference>
<evidence type="ECO:0000256" key="1">
    <source>
        <dbReference type="SAM" id="Coils"/>
    </source>
</evidence>
<proteinExistence type="predicted"/>
<dbReference type="InParanoid" id="A0A1S3A9Y2"/>
<dbReference type="RefSeq" id="XP_007531746.1">
    <property type="nucleotide sequence ID" value="XM_007531684.1"/>
</dbReference>
<reference evidence="5" key="1">
    <citation type="submission" date="2025-04" db="UniProtKB">
        <authorList>
            <consortium name="RefSeq"/>
        </authorList>
    </citation>
    <scope>IDENTIFICATION</scope>
</reference>
<dbReference type="GO" id="GO:0030317">
    <property type="term" value="P:flagellated sperm motility"/>
    <property type="evidence" value="ECO:0007669"/>
    <property type="project" value="TreeGrafter"/>
</dbReference>
<feature type="region of interest" description="Disordered" evidence="2">
    <location>
        <begin position="1"/>
        <end position="56"/>
    </location>
</feature>
<dbReference type="PROSITE" id="PS50096">
    <property type="entry name" value="IQ"/>
    <property type="match status" value="1"/>
</dbReference>
<accession>A0A1S3A9Y2</accession>
<gene>
    <name evidence="5 6" type="primary">IQUB</name>
</gene>
<dbReference type="Proteomes" id="UP001652624">
    <property type="component" value="Chromosome 8"/>
</dbReference>
<dbReference type="Gene3D" id="3.10.20.90">
    <property type="entry name" value="Phosphatidylinositol 3-kinase Catalytic Subunit, Chain A, domain 1"/>
    <property type="match status" value="1"/>
</dbReference>
<evidence type="ECO:0000313" key="4">
    <source>
        <dbReference type="Proteomes" id="UP001652624"/>
    </source>
</evidence>
<dbReference type="InterPro" id="IPR037695">
    <property type="entry name" value="IQUB"/>
</dbReference>